<keyword evidence="2" id="KW-0238">DNA-binding</keyword>
<evidence type="ECO:0000256" key="3">
    <source>
        <dbReference type="ARBA" id="ARBA00023163"/>
    </source>
</evidence>
<dbReference type="PANTHER" id="PTHR30146:SF24">
    <property type="entry name" value="XYLOSE OPERON REGULATORY PROTEIN"/>
    <property type="match status" value="1"/>
</dbReference>
<dbReference type="Gene3D" id="1.10.260.40">
    <property type="entry name" value="lambda repressor-like DNA-binding domains"/>
    <property type="match status" value="1"/>
</dbReference>
<dbReference type="GO" id="GO:0003700">
    <property type="term" value="F:DNA-binding transcription factor activity"/>
    <property type="evidence" value="ECO:0007669"/>
    <property type="project" value="TreeGrafter"/>
</dbReference>
<dbReference type="CDD" id="cd06267">
    <property type="entry name" value="PBP1_LacI_sugar_binding-like"/>
    <property type="match status" value="1"/>
</dbReference>
<organism evidence="5">
    <name type="scientific">hydrothermal vent metagenome</name>
    <dbReference type="NCBI Taxonomy" id="652676"/>
    <lineage>
        <taxon>unclassified sequences</taxon>
        <taxon>metagenomes</taxon>
        <taxon>ecological metagenomes</taxon>
    </lineage>
</organism>
<dbReference type="EMBL" id="UOEL01000025">
    <property type="protein sequence ID" value="VAW10571.1"/>
    <property type="molecule type" value="Genomic_DNA"/>
</dbReference>
<dbReference type="Pfam" id="PF00356">
    <property type="entry name" value="LacI"/>
    <property type="match status" value="1"/>
</dbReference>
<dbReference type="PROSITE" id="PS50932">
    <property type="entry name" value="HTH_LACI_2"/>
    <property type="match status" value="1"/>
</dbReference>
<dbReference type="CDD" id="cd01392">
    <property type="entry name" value="HTH_LacI"/>
    <property type="match status" value="1"/>
</dbReference>
<dbReference type="SUPFAM" id="SSF53822">
    <property type="entry name" value="Periplasmic binding protein-like I"/>
    <property type="match status" value="1"/>
</dbReference>
<evidence type="ECO:0000313" key="5">
    <source>
        <dbReference type="EMBL" id="VAW10571.1"/>
    </source>
</evidence>
<dbReference type="AlphaFoldDB" id="A0A3B0SVZ8"/>
<name>A0A3B0SVZ8_9ZZZZ</name>
<dbReference type="Pfam" id="PF13377">
    <property type="entry name" value="Peripla_BP_3"/>
    <property type="match status" value="1"/>
</dbReference>
<reference evidence="5" key="1">
    <citation type="submission" date="2018-06" db="EMBL/GenBank/DDBJ databases">
        <authorList>
            <person name="Zhirakovskaya E."/>
        </authorList>
    </citation>
    <scope>NUCLEOTIDE SEQUENCE</scope>
</reference>
<dbReference type="InterPro" id="IPR028082">
    <property type="entry name" value="Peripla_BP_I"/>
</dbReference>
<evidence type="ECO:0000256" key="1">
    <source>
        <dbReference type="ARBA" id="ARBA00023015"/>
    </source>
</evidence>
<dbReference type="PANTHER" id="PTHR30146">
    <property type="entry name" value="LACI-RELATED TRANSCRIPTIONAL REPRESSOR"/>
    <property type="match status" value="1"/>
</dbReference>
<keyword evidence="1" id="KW-0805">Transcription regulation</keyword>
<proteinExistence type="predicted"/>
<dbReference type="InterPro" id="IPR046335">
    <property type="entry name" value="LacI/GalR-like_sensor"/>
</dbReference>
<dbReference type="InterPro" id="IPR000843">
    <property type="entry name" value="HTH_LacI"/>
</dbReference>
<evidence type="ECO:0000259" key="4">
    <source>
        <dbReference type="PROSITE" id="PS50932"/>
    </source>
</evidence>
<feature type="domain" description="HTH lacI-type" evidence="4">
    <location>
        <begin position="26"/>
        <end position="72"/>
    </location>
</feature>
<protein>
    <recommendedName>
        <fullName evidence="4">HTH lacI-type domain-containing protein</fullName>
    </recommendedName>
</protein>
<gene>
    <name evidence="5" type="ORF">MNBD_BACTEROID03-1781</name>
</gene>
<keyword evidence="3" id="KW-0804">Transcription</keyword>
<dbReference type="GO" id="GO:0000976">
    <property type="term" value="F:transcription cis-regulatory region binding"/>
    <property type="evidence" value="ECO:0007669"/>
    <property type="project" value="TreeGrafter"/>
</dbReference>
<dbReference type="SMART" id="SM00354">
    <property type="entry name" value="HTH_LACI"/>
    <property type="match status" value="1"/>
</dbReference>
<dbReference type="Gene3D" id="3.40.50.2300">
    <property type="match status" value="2"/>
</dbReference>
<evidence type="ECO:0000256" key="2">
    <source>
        <dbReference type="ARBA" id="ARBA00023125"/>
    </source>
</evidence>
<accession>A0A3B0SVZ8</accession>
<dbReference type="SUPFAM" id="SSF47413">
    <property type="entry name" value="lambda repressor-like DNA-binding domains"/>
    <property type="match status" value="1"/>
</dbReference>
<dbReference type="InterPro" id="IPR010982">
    <property type="entry name" value="Lambda_DNA-bd_dom_sf"/>
</dbReference>
<sequence>MKNKSDIYTFTNNNYTFKLNRAKKNITVQDIAESVNISASTVSRALNNHPKISQSTKEKVWKSAKQMGYLPNIPVYMRKQKNNIVVFLVDDLQKPTNHDTINSAHEYLIKKGYRPLIKFLTAYDQFDEFFFDMLHNIDVIGVISLLGHNQVLEKKHQLVVDSKFPLVVVNKSNSEIPNANILPDIYNGAYLAVDHLLKRGAKNVVLVTGNMGSSFYGDLQNGFNAASKSISKTHFRIIECDLNYKALKYEFEQLIDKKIPFDGIIACNGYIAQQLYNFLNSKSINVPDEVMLVGFGNEELNDFRPSKISTIEYSSVNMGLMAAKKIEKAIKKEPIENRLVIEPVKLIIRSSSMRVL</sequence>